<organism evidence="2 3">
    <name type="scientific">Methylobacterium hispanicum</name>
    <dbReference type="NCBI Taxonomy" id="270350"/>
    <lineage>
        <taxon>Bacteria</taxon>
        <taxon>Pseudomonadati</taxon>
        <taxon>Pseudomonadota</taxon>
        <taxon>Alphaproteobacteria</taxon>
        <taxon>Hyphomicrobiales</taxon>
        <taxon>Methylobacteriaceae</taxon>
        <taxon>Methylobacterium</taxon>
    </lineage>
</organism>
<evidence type="ECO:0000256" key="1">
    <source>
        <dbReference type="SAM" id="MobiDB-lite"/>
    </source>
</evidence>
<dbReference type="RefSeq" id="WP_012452110.1">
    <property type="nucleotide sequence ID" value="NZ_BPQO01000023.1"/>
</dbReference>
<evidence type="ECO:0000313" key="3">
    <source>
        <dbReference type="Proteomes" id="UP001055247"/>
    </source>
</evidence>
<protein>
    <submittedName>
        <fullName evidence="2">Uncharacterized protein</fullName>
    </submittedName>
</protein>
<reference evidence="2" key="1">
    <citation type="journal article" date="2016" name="Front. Microbiol.">
        <title>Genome Sequence of the Piezophilic, Mesophilic Sulfate-Reducing Bacterium Desulfovibrio indicus J2T.</title>
        <authorList>
            <person name="Cao J."/>
            <person name="Maignien L."/>
            <person name="Shao Z."/>
            <person name="Alain K."/>
            <person name="Jebbar M."/>
        </authorList>
    </citation>
    <scope>NUCLEOTIDE SEQUENCE</scope>
    <source>
        <strain evidence="2">DSM 16372</strain>
    </source>
</reference>
<dbReference type="EMBL" id="BPQO01000023">
    <property type="protein sequence ID" value="GJD90978.1"/>
    <property type="molecule type" value="Genomic_DNA"/>
</dbReference>
<sequence>MKAGNDNRVVLLGLDQAPWGVALGHDAAAEHVGDCVGLRDWLGVPDDAATVEDGLCRPKGPSPDGSSSSTTTPSSRPC</sequence>
<name>A0AAV4ZSY3_9HYPH</name>
<dbReference type="Proteomes" id="UP001055247">
    <property type="component" value="Unassembled WGS sequence"/>
</dbReference>
<keyword evidence="3" id="KW-1185">Reference proteome</keyword>
<feature type="region of interest" description="Disordered" evidence="1">
    <location>
        <begin position="52"/>
        <end position="78"/>
    </location>
</feature>
<dbReference type="AlphaFoldDB" id="A0AAV4ZSY3"/>
<proteinExistence type="predicted"/>
<feature type="compositionally biased region" description="Low complexity" evidence="1">
    <location>
        <begin position="62"/>
        <end position="78"/>
    </location>
</feature>
<gene>
    <name evidence="2" type="ORF">BHAOGJBA_4522</name>
</gene>
<evidence type="ECO:0000313" key="2">
    <source>
        <dbReference type="EMBL" id="GJD90978.1"/>
    </source>
</evidence>
<comment type="caution">
    <text evidence="2">The sequence shown here is derived from an EMBL/GenBank/DDBJ whole genome shotgun (WGS) entry which is preliminary data.</text>
</comment>
<reference evidence="2" key="2">
    <citation type="submission" date="2021-08" db="EMBL/GenBank/DDBJ databases">
        <authorList>
            <person name="Tani A."/>
            <person name="Ola A."/>
            <person name="Ogura Y."/>
            <person name="Katsura K."/>
            <person name="Hayashi T."/>
        </authorList>
    </citation>
    <scope>NUCLEOTIDE SEQUENCE</scope>
    <source>
        <strain evidence="2">DSM 16372</strain>
    </source>
</reference>
<accession>A0AAV4ZSY3</accession>